<dbReference type="PATRIC" id="fig|1125702.3.peg.2235"/>
<accession>S3L8N6</accession>
<reference evidence="2 3" key="1">
    <citation type="submission" date="2013-04" db="EMBL/GenBank/DDBJ databases">
        <title>The Genome Sequence of Treponema vincentii F0403.</title>
        <authorList>
            <consortium name="The Broad Institute Genomics Platform"/>
            <person name="Earl A."/>
            <person name="Ward D."/>
            <person name="Feldgarden M."/>
            <person name="Gevers D."/>
            <person name="Leonetti C."/>
            <person name="Izard J."/>
            <person name="Walker B."/>
            <person name="Young S."/>
            <person name="Zeng Q."/>
            <person name="Gargeya S."/>
            <person name="Fitzgerald M."/>
            <person name="Haas B."/>
            <person name="Abouelleil A."/>
            <person name="Allen A.W."/>
            <person name="Alvarado L."/>
            <person name="Arachchi H.M."/>
            <person name="Berlin A.M."/>
            <person name="Chapman S.B."/>
            <person name="Gainer-Dewar J."/>
            <person name="Goldberg J."/>
            <person name="Griggs A."/>
            <person name="Gujja S."/>
            <person name="Hansen M."/>
            <person name="Howarth C."/>
            <person name="Imamovic A."/>
            <person name="Ireland A."/>
            <person name="Larimer J."/>
            <person name="McCowan C."/>
            <person name="Murphy C."/>
            <person name="Pearson M."/>
            <person name="Poon T.W."/>
            <person name="Priest M."/>
            <person name="Roberts A."/>
            <person name="Saif S."/>
            <person name="Shea T."/>
            <person name="Sisk P."/>
            <person name="Sykes S."/>
            <person name="Wortman J."/>
            <person name="Nusbaum C."/>
            <person name="Birren B."/>
        </authorList>
    </citation>
    <scope>NUCLEOTIDE SEQUENCE [LARGE SCALE GENOMIC DNA]</scope>
    <source>
        <strain evidence="2 3">F0403</strain>
    </source>
</reference>
<name>S3L8N6_9SPIR</name>
<gene>
    <name evidence="2" type="ORF">HMPREF1222_02160</name>
</gene>
<comment type="caution">
    <text evidence="2">The sequence shown here is derived from an EMBL/GenBank/DDBJ whole genome shotgun (WGS) entry which is preliminary data.</text>
</comment>
<dbReference type="HOGENOM" id="CLU_2345820_0_0_12"/>
<evidence type="ECO:0000313" key="2">
    <source>
        <dbReference type="EMBL" id="EPF46070.1"/>
    </source>
</evidence>
<dbReference type="RefSeq" id="WP_016519414.1">
    <property type="nucleotide sequence ID" value="NZ_KE332512.1"/>
</dbReference>
<dbReference type="InterPro" id="IPR002145">
    <property type="entry name" value="CopG"/>
</dbReference>
<dbReference type="EMBL" id="ATFC01000010">
    <property type="protein sequence ID" value="EPF46070.1"/>
    <property type="molecule type" value="Genomic_DNA"/>
</dbReference>
<feature type="domain" description="Ribbon-helix-helix protein CopG" evidence="1">
    <location>
        <begin position="28"/>
        <end position="65"/>
    </location>
</feature>
<sequence>MKGKGNTMKKANKTSVTTFSGRKKKFITTRVDQKLYELLQLKSKEQRQSLSDIVRDALALYVTQEVNDKNLFYDAISQVKSLLYFLEQSNAVEESHE</sequence>
<dbReference type="GeneID" id="301462272"/>
<dbReference type="Proteomes" id="UP000014605">
    <property type="component" value="Unassembled WGS sequence"/>
</dbReference>
<protein>
    <recommendedName>
        <fullName evidence="1">Ribbon-helix-helix protein CopG domain-containing protein</fullName>
    </recommendedName>
</protein>
<dbReference type="Pfam" id="PF01402">
    <property type="entry name" value="RHH_1"/>
    <property type="match status" value="1"/>
</dbReference>
<proteinExistence type="predicted"/>
<dbReference type="GO" id="GO:0006355">
    <property type="term" value="P:regulation of DNA-templated transcription"/>
    <property type="evidence" value="ECO:0007669"/>
    <property type="project" value="InterPro"/>
</dbReference>
<evidence type="ECO:0000259" key="1">
    <source>
        <dbReference type="Pfam" id="PF01402"/>
    </source>
</evidence>
<evidence type="ECO:0000313" key="3">
    <source>
        <dbReference type="Proteomes" id="UP000014605"/>
    </source>
</evidence>
<keyword evidence="3" id="KW-1185">Reference proteome</keyword>
<organism evidence="2 3">
    <name type="scientific">Treponema vincentii F0403</name>
    <dbReference type="NCBI Taxonomy" id="1125702"/>
    <lineage>
        <taxon>Bacteria</taxon>
        <taxon>Pseudomonadati</taxon>
        <taxon>Spirochaetota</taxon>
        <taxon>Spirochaetia</taxon>
        <taxon>Spirochaetales</taxon>
        <taxon>Treponemataceae</taxon>
        <taxon>Treponema</taxon>
    </lineage>
</organism>
<dbReference type="AlphaFoldDB" id="S3L8N6"/>